<evidence type="ECO:0000313" key="3">
    <source>
        <dbReference type="Proteomes" id="UP001589627"/>
    </source>
</evidence>
<dbReference type="Pfam" id="PF07993">
    <property type="entry name" value="NAD_binding_4"/>
    <property type="match status" value="1"/>
</dbReference>
<proteinExistence type="predicted"/>
<evidence type="ECO:0000259" key="1">
    <source>
        <dbReference type="Pfam" id="PF07993"/>
    </source>
</evidence>
<comment type="caution">
    <text evidence="2">The sequence shown here is derived from an EMBL/GenBank/DDBJ whole genome shotgun (WGS) entry which is preliminary data.</text>
</comment>
<dbReference type="InterPro" id="IPR051783">
    <property type="entry name" value="NAD(P)-dependent_oxidoreduct"/>
</dbReference>
<protein>
    <submittedName>
        <fullName evidence="2">SDR family oxidoreductase</fullName>
    </submittedName>
</protein>
<dbReference type="InterPro" id="IPR013120">
    <property type="entry name" value="FAR_NAD-bd"/>
</dbReference>
<evidence type="ECO:0000313" key="2">
    <source>
        <dbReference type="EMBL" id="MFB9836683.1"/>
    </source>
</evidence>
<dbReference type="Proteomes" id="UP001589627">
    <property type="component" value="Unassembled WGS sequence"/>
</dbReference>
<dbReference type="PANTHER" id="PTHR48079:SF6">
    <property type="entry name" value="NAD(P)-BINDING DOMAIN-CONTAINING PROTEIN-RELATED"/>
    <property type="match status" value="1"/>
</dbReference>
<accession>A0ABV5YNR2</accession>
<organism evidence="2 3">
    <name type="scientific">Actinoallomurus acaciae</name>
    <dbReference type="NCBI Taxonomy" id="502577"/>
    <lineage>
        <taxon>Bacteria</taxon>
        <taxon>Bacillati</taxon>
        <taxon>Actinomycetota</taxon>
        <taxon>Actinomycetes</taxon>
        <taxon>Streptosporangiales</taxon>
        <taxon>Thermomonosporaceae</taxon>
        <taxon>Actinoallomurus</taxon>
    </lineage>
</organism>
<name>A0ABV5YNR2_9ACTN</name>
<dbReference type="EMBL" id="JBHLZP010000301">
    <property type="protein sequence ID" value="MFB9836683.1"/>
    <property type="molecule type" value="Genomic_DNA"/>
</dbReference>
<reference evidence="2 3" key="1">
    <citation type="submission" date="2024-09" db="EMBL/GenBank/DDBJ databases">
        <authorList>
            <person name="Sun Q."/>
            <person name="Mori K."/>
        </authorList>
    </citation>
    <scope>NUCLEOTIDE SEQUENCE [LARGE SCALE GENOMIC DNA]</scope>
    <source>
        <strain evidence="2 3">TBRC 0563</strain>
    </source>
</reference>
<dbReference type="InterPro" id="IPR036291">
    <property type="entry name" value="NAD(P)-bd_dom_sf"/>
</dbReference>
<sequence length="355" mass="38280">MERPDAVVLGATGFIGRWLLLELLDQGRPVAAVLRDASPARADRLRTWLREHGGDAAGLTVVAGDIAADGLGLSDADDSRLGSVRDVFNAAGLYRFGLGREEARTANVDGALGAARWAATRGGLRRAVHVSGYRVSSGAVPRYPLPAAELEKLYRVRGAYEASKTEGDAAVRVLAEREGLPLTVVNPSVVIGHSVTGESGQYIGLADLVRNLWTGRLPALAGTARTFVPVVTVDHLARFMAAVPEHDPEPGGAHWVLDEDTPYLRDLVRLLAGHLGVRAPRRMVPVGLVRRLPSRLTGVDAETLTFLSEDRYDTRSARRVAEAAGLRKPPVEPALRRWADRLVAERFGTPDTRPK</sequence>
<dbReference type="Gene3D" id="3.40.50.720">
    <property type="entry name" value="NAD(P)-binding Rossmann-like Domain"/>
    <property type="match status" value="1"/>
</dbReference>
<dbReference type="SUPFAM" id="SSF51735">
    <property type="entry name" value="NAD(P)-binding Rossmann-fold domains"/>
    <property type="match status" value="1"/>
</dbReference>
<gene>
    <name evidence="2" type="ORF">ACFFNX_31360</name>
</gene>
<keyword evidence="3" id="KW-1185">Reference proteome</keyword>
<dbReference type="PANTHER" id="PTHR48079">
    <property type="entry name" value="PROTEIN YEEZ"/>
    <property type="match status" value="1"/>
</dbReference>
<feature type="domain" description="Thioester reductase (TE)" evidence="1">
    <location>
        <begin position="10"/>
        <end position="240"/>
    </location>
</feature>
<dbReference type="RefSeq" id="WP_378209490.1">
    <property type="nucleotide sequence ID" value="NZ_JBHLZP010000301.1"/>
</dbReference>